<organism evidence="2 3">
    <name type="scientific">Portunus trituberculatus</name>
    <name type="common">Swimming crab</name>
    <name type="synonym">Neptunus trituberculatus</name>
    <dbReference type="NCBI Taxonomy" id="210409"/>
    <lineage>
        <taxon>Eukaryota</taxon>
        <taxon>Metazoa</taxon>
        <taxon>Ecdysozoa</taxon>
        <taxon>Arthropoda</taxon>
        <taxon>Crustacea</taxon>
        <taxon>Multicrustacea</taxon>
        <taxon>Malacostraca</taxon>
        <taxon>Eumalacostraca</taxon>
        <taxon>Eucarida</taxon>
        <taxon>Decapoda</taxon>
        <taxon>Pleocyemata</taxon>
        <taxon>Brachyura</taxon>
        <taxon>Eubrachyura</taxon>
        <taxon>Portunoidea</taxon>
        <taxon>Portunidae</taxon>
        <taxon>Portuninae</taxon>
        <taxon>Portunus</taxon>
    </lineage>
</organism>
<sequence length="92" mass="10461">MPSILSLTYSASHEDLREQDTRPSIPAPPQQPKKKQGRTDAHWPALPTCKSKTPKLLELDLVYNLVEIRRPSEAQLFRLFPRAGLFILAKVI</sequence>
<dbReference type="Proteomes" id="UP000324222">
    <property type="component" value="Unassembled WGS sequence"/>
</dbReference>
<dbReference type="EMBL" id="VSRR010072854">
    <property type="protein sequence ID" value="MPC86887.1"/>
    <property type="molecule type" value="Genomic_DNA"/>
</dbReference>
<proteinExistence type="predicted"/>
<feature type="compositionally biased region" description="Basic and acidic residues" evidence="1">
    <location>
        <begin position="12"/>
        <end position="21"/>
    </location>
</feature>
<feature type="region of interest" description="Disordered" evidence="1">
    <location>
        <begin position="10"/>
        <end position="47"/>
    </location>
</feature>
<reference evidence="2 3" key="1">
    <citation type="submission" date="2019-05" db="EMBL/GenBank/DDBJ databases">
        <title>Another draft genome of Portunus trituberculatus and its Hox gene families provides insights of decapod evolution.</title>
        <authorList>
            <person name="Jeong J.-H."/>
            <person name="Song I."/>
            <person name="Kim S."/>
            <person name="Choi T."/>
            <person name="Kim D."/>
            <person name="Ryu S."/>
            <person name="Kim W."/>
        </authorList>
    </citation>
    <scope>NUCLEOTIDE SEQUENCE [LARGE SCALE GENOMIC DNA]</scope>
    <source>
        <tissue evidence="2">Muscle</tissue>
    </source>
</reference>
<keyword evidence="3" id="KW-1185">Reference proteome</keyword>
<comment type="caution">
    <text evidence="2">The sequence shown here is derived from an EMBL/GenBank/DDBJ whole genome shotgun (WGS) entry which is preliminary data.</text>
</comment>
<accession>A0A5B7IZM4</accession>
<protein>
    <submittedName>
        <fullName evidence="2">Uncharacterized protein</fullName>
    </submittedName>
</protein>
<dbReference type="AlphaFoldDB" id="A0A5B7IZM4"/>
<evidence type="ECO:0000256" key="1">
    <source>
        <dbReference type="SAM" id="MobiDB-lite"/>
    </source>
</evidence>
<evidence type="ECO:0000313" key="3">
    <source>
        <dbReference type="Proteomes" id="UP000324222"/>
    </source>
</evidence>
<evidence type="ECO:0000313" key="2">
    <source>
        <dbReference type="EMBL" id="MPC86887.1"/>
    </source>
</evidence>
<gene>
    <name evidence="2" type="ORF">E2C01_081725</name>
</gene>
<name>A0A5B7IZM4_PORTR</name>